<dbReference type="InterPro" id="IPR015928">
    <property type="entry name" value="Aconitase/3IPM_dehydase_swvl"/>
</dbReference>
<dbReference type="SUPFAM" id="SSF52016">
    <property type="entry name" value="LeuD/IlvD-like"/>
    <property type="match status" value="1"/>
</dbReference>
<reference evidence="1" key="1">
    <citation type="journal article" date="2013" name="Environ. Microbiol.">
        <title>Microbiota from the distal guts of lean and obese adolescents exhibit partial functional redundancy besides clear differences in community structure.</title>
        <authorList>
            <person name="Ferrer M."/>
            <person name="Ruiz A."/>
            <person name="Lanza F."/>
            <person name="Haange S.B."/>
            <person name="Oberbach A."/>
            <person name="Till H."/>
            <person name="Bargiela R."/>
            <person name="Campoy C."/>
            <person name="Segura M.T."/>
            <person name="Richter M."/>
            <person name="von Bergen M."/>
            <person name="Seifert J."/>
            <person name="Suarez A."/>
        </authorList>
    </citation>
    <scope>NUCLEOTIDE SEQUENCE</scope>
</reference>
<sequence length="49" mass="5567">MKAEGRVFKFGSNVDTDVIIPARYLNVPDPSELAKHCMEDIDKEFVNKV</sequence>
<accession>K1UQJ9</accession>
<evidence type="ECO:0000313" key="1">
    <source>
        <dbReference type="EMBL" id="EKC73766.1"/>
    </source>
</evidence>
<organism evidence="1">
    <name type="scientific">human gut metagenome</name>
    <dbReference type="NCBI Taxonomy" id="408170"/>
    <lineage>
        <taxon>unclassified sequences</taxon>
        <taxon>metagenomes</taxon>
        <taxon>organismal metagenomes</taxon>
    </lineage>
</organism>
<gene>
    <name evidence="1" type="ORF">OBE_02220</name>
</gene>
<dbReference type="Gene3D" id="3.20.19.10">
    <property type="entry name" value="Aconitase, domain 4"/>
    <property type="match status" value="1"/>
</dbReference>
<proteinExistence type="predicted"/>
<dbReference type="AlphaFoldDB" id="K1UQJ9"/>
<feature type="non-terminal residue" evidence="1">
    <location>
        <position position="49"/>
    </location>
</feature>
<name>K1UQJ9_9ZZZZ</name>
<comment type="caution">
    <text evidence="1">The sequence shown here is derived from an EMBL/GenBank/DDBJ whole genome shotgun (WGS) entry which is preliminary data.</text>
</comment>
<protein>
    <submittedName>
        <fullName evidence="1">3-isopropylmalate dehydratase, small subunit</fullName>
    </submittedName>
</protein>
<dbReference type="EMBL" id="AJWZ01001444">
    <property type="protein sequence ID" value="EKC73766.1"/>
    <property type="molecule type" value="Genomic_DNA"/>
</dbReference>